<name>A0A199URE1_ANACO</name>
<feature type="non-terminal residue" evidence="2">
    <location>
        <position position="213"/>
    </location>
</feature>
<protein>
    <submittedName>
        <fullName evidence="2">Uncharacterized protein</fullName>
    </submittedName>
</protein>
<feature type="region of interest" description="Disordered" evidence="1">
    <location>
        <begin position="63"/>
        <end position="95"/>
    </location>
</feature>
<dbReference type="AlphaFoldDB" id="A0A199URE1"/>
<proteinExistence type="predicted"/>
<sequence>MHWYWRITRRWISRPVQRPPLAYQPHGHVERVLRSHYTIKGVLPDIPYGGVLDSLSHTLPTLPYTVPPQPVEHGGPSTSGHVPVYSPPRSSSSIEDPPYHPDIVPAPVQEDPPWPVDIVYRRHRRQLQSLYTDQPSSSAPPRPDILPTPVMIEQEIRRVIETQDTQPVIEGAAIEHLDQLEVLGPFDEYGVDRGRGCGTRRVDRCGRGTRRRT</sequence>
<reference evidence="2 3" key="1">
    <citation type="journal article" date="2016" name="DNA Res.">
        <title>The draft genome of MD-2 pineapple using hybrid error correction of long reads.</title>
        <authorList>
            <person name="Redwan R.M."/>
            <person name="Saidin A."/>
            <person name="Kumar S.V."/>
        </authorList>
    </citation>
    <scope>NUCLEOTIDE SEQUENCE [LARGE SCALE GENOMIC DNA]</scope>
    <source>
        <strain evidence="3">cv. MD2</strain>
        <tissue evidence="2">Leaf</tissue>
    </source>
</reference>
<comment type="caution">
    <text evidence="2">The sequence shown here is derived from an EMBL/GenBank/DDBJ whole genome shotgun (WGS) entry which is preliminary data.</text>
</comment>
<evidence type="ECO:0000256" key="1">
    <source>
        <dbReference type="SAM" id="MobiDB-lite"/>
    </source>
</evidence>
<evidence type="ECO:0000313" key="3">
    <source>
        <dbReference type="Proteomes" id="UP000092600"/>
    </source>
</evidence>
<organism evidence="2 3">
    <name type="scientific">Ananas comosus</name>
    <name type="common">Pineapple</name>
    <name type="synonym">Ananas ananas</name>
    <dbReference type="NCBI Taxonomy" id="4615"/>
    <lineage>
        <taxon>Eukaryota</taxon>
        <taxon>Viridiplantae</taxon>
        <taxon>Streptophyta</taxon>
        <taxon>Embryophyta</taxon>
        <taxon>Tracheophyta</taxon>
        <taxon>Spermatophyta</taxon>
        <taxon>Magnoliopsida</taxon>
        <taxon>Liliopsida</taxon>
        <taxon>Poales</taxon>
        <taxon>Bromeliaceae</taxon>
        <taxon>Bromelioideae</taxon>
        <taxon>Ananas</taxon>
    </lineage>
</organism>
<gene>
    <name evidence="2" type="ORF">ACMD2_13561</name>
</gene>
<dbReference type="Proteomes" id="UP000092600">
    <property type="component" value="Unassembled WGS sequence"/>
</dbReference>
<dbReference type="EMBL" id="LSRQ01005632">
    <property type="protein sequence ID" value="OAY67185.1"/>
    <property type="molecule type" value="Genomic_DNA"/>
</dbReference>
<feature type="compositionally biased region" description="Low complexity" evidence="1">
    <location>
        <begin position="83"/>
        <end position="95"/>
    </location>
</feature>
<dbReference type="STRING" id="4615.A0A199URE1"/>
<evidence type="ECO:0000313" key="2">
    <source>
        <dbReference type="EMBL" id="OAY67185.1"/>
    </source>
</evidence>
<accession>A0A199URE1</accession>